<dbReference type="PRINTS" id="PR00081">
    <property type="entry name" value="GDHRDH"/>
</dbReference>
<dbReference type="Proteomes" id="UP000460412">
    <property type="component" value="Unassembled WGS sequence"/>
</dbReference>
<dbReference type="InterPro" id="IPR020904">
    <property type="entry name" value="Sc_DH/Rdtase_CS"/>
</dbReference>
<keyword evidence="4" id="KW-1185">Reference proteome</keyword>
<dbReference type="Gene3D" id="3.40.50.720">
    <property type="entry name" value="NAD(P)-binding Rossmann-like Domain"/>
    <property type="match status" value="1"/>
</dbReference>
<dbReference type="PRINTS" id="PR00080">
    <property type="entry name" value="SDRFAMILY"/>
</dbReference>
<comment type="caution">
    <text evidence="3">The sequence shown here is derived from an EMBL/GenBank/DDBJ whole genome shotgun (WGS) entry which is preliminary data.</text>
</comment>
<dbReference type="GO" id="GO:0032787">
    <property type="term" value="P:monocarboxylic acid metabolic process"/>
    <property type="evidence" value="ECO:0007669"/>
    <property type="project" value="UniProtKB-ARBA"/>
</dbReference>
<evidence type="ECO:0000256" key="1">
    <source>
        <dbReference type="ARBA" id="ARBA00006484"/>
    </source>
</evidence>
<reference evidence="3 4" key="1">
    <citation type="submission" date="2019-12" db="EMBL/GenBank/DDBJ databases">
        <title>Sporaefaciens musculi gen. nov., sp. nov., a novel bacterium isolated from the caecum of an obese mouse.</title>
        <authorList>
            <person name="Rasmussen T.S."/>
            <person name="Streidl T."/>
            <person name="Hitch T.C.A."/>
            <person name="Wortmann E."/>
            <person name="Deptula P."/>
            <person name="Hansen M."/>
            <person name="Nielsen D.S."/>
            <person name="Clavel T."/>
            <person name="Vogensen F.K."/>
        </authorList>
    </citation>
    <scope>NUCLEOTIDE SEQUENCE [LARGE SCALE GENOMIC DNA]</scope>
    <source>
        <strain evidence="3 4">WCA-9-b2</strain>
    </source>
</reference>
<dbReference type="RefSeq" id="WP_159755731.1">
    <property type="nucleotide sequence ID" value="NZ_WUQX01000001.1"/>
</dbReference>
<keyword evidence="2" id="KW-0753">Steroid metabolism</keyword>
<dbReference type="EMBL" id="WUQX01000001">
    <property type="protein sequence ID" value="MXP78719.1"/>
    <property type="molecule type" value="Genomic_DNA"/>
</dbReference>
<evidence type="ECO:0000256" key="2">
    <source>
        <dbReference type="ARBA" id="ARBA00023221"/>
    </source>
</evidence>
<dbReference type="CDD" id="cd05233">
    <property type="entry name" value="SDR_c"/>
    <property type="match status" value="1"/>
</dbReference>
<gene>
    <name evidence="3" type="ORF">GN277_26280</name>
</gene>
<dbReference type="PROSITE" id="PS00061">
    <property type="entry name" value="ADH_SHORT"/>
    <property type="match status" value="1"/>
</dbReference>
<evidence type="ECO:0000313" key="4">
    <source>
        <dbReference type="Proteomes" id="UP000460412"/>
    </source>
</evidence>
<dbReference type="SUPFAM" id="SSF51735">
    <property type="entry name" value="NAD(P)-binding Rossmann-fold domains"/>
    <property type="match status" value="1"/>
</dbReference>
<dbReference type="InterPro" id="IPR036291">
    <property type="entry name" value="NAD(P)-bd_dom_sf"/>
</dbReference>
<accession>A0A7X3MLS8</accession>
<organism evidence="3 4">
    <name type="scientific">Sporofaciens musculi</name>
    <dbReference type="NCBI Taxonomy" id="2681861"/>
    <lineage>
        <taxon>Bacteria</taxon>
        <taxon>Bacillati</taxon>
        <taxon>Bacillota</taxon>
        <taxon>Clostridia</taxon>
        <taxon>Lachnospirales</taxon>
        <taxon>Lachnospiraceae</taxon>
        <taxon>Sporofaciens</taxon>
    </lineage>
</organism>
<keyword evidence="2" id="KW-0443">Lipid metabolism</keyword>
<protein>
    <submittedName>
        <fullName evidence="3">SDR family oxidoreductase</fullName>
    </submittedName>
</protein>
<dbReference type="GO" id="GO:0008202">
    <property type="term" value="P:steroid metabolic process"/>
    <property type="evidence" value="ECO:0007669"/>
    <property type="project" value="UniProtKB-KW"/>
</dbReference>
<dbReference type="InterPro" id="IPR050259">
    <property type="entry name" value="SDR"/>
</dbReference>
<dbReference type="InterPro" id="IPR002347">
    <property type="entry name" value="SDR_fam"/>
</dbReference>
<proteinExistence type="inferred from homology"/>
<dbReference type="Pfam" id="PF13561">
    <property type="entry name" value="adh_short_C2"/>
    <property type="match status" value="1"/>
</dbReference>
<name>A0A7X3MLS8_9FIRM</name>
<sequence>MELGLKNKKILIVGASKGIGKGIAIEFAQEHCDIVAIARSSDLLKDVKTEALEAGAESFSYEVQNIMECDIKDFTKHLLNKYGRFDVVIHNVGGSLVSKNYLGPAEDWGYALKFNAVAAIDMNSILIPLMIEHGYGRIIHISSISAVMLRGNPLYASSKAFLNAYVTTVGRQLASTGVLLCSVMPGAVSFEGSYWDRFVKEGHPRVDDFLRHHQAVNRFGTPEEIAGIVVFMASNKSSFMQATNIPVDGANM</sequence>
<comment type="similarity">
    <text evidence="1">Belongs to the short-chain dehydrogenases/reductases (SDR) family.</text>
</comment>
<dbReference type="PANTHER" id="PTHR42879">
    <property type="entry name" value="3-OXOACYL-(ACYL-CARRIER-PROTEIN) REDUCTASE"/>
    <property type="match status" value="1"/>
</dbReference>
<dbReference type="PANTHER" id="PTHR42879:SF6">
    <property type="entry name" value="NADPH-DEPENDENT REDUCTASE BACG"/>
    <property type="match status" value="1"/>
</dbReference>
<dbReference type="AlphaFoldDB" id="A0A7X3MLS8"/>
<evidence type="ECO:0000313" key="3">
    <source>
        <dbReference type="EMBL" id="MXP78719.1"/>
    </source>
</evidence>